<evidence type="ECO:0000313" key="3">
    <source>
        <dbReference type="EMBL" id="CAK9271144.1"/>
    </source>
</evidence>
<evidence type="ECO:0000259" key="2">
    <source>
        <dbReference type="Pfam" id="PF00561"/>
    </source>
</evidence>
<feature type="transmembrane region" description="Helical" evidence="1">
    <location>
        <begin position="20"/>
        <end position="38"/>
    </location>
</feature>
<feature type="transmembrane region" description="Helical" evidence="1">
    <location>
        <begin position="68"/>
        <end position="90"/>
    </location>
</feature>
<protein>
    <recommendedName>
        <fullName evidence="2">AB hydrolase-1 domain-containing protein</fullName>
    </recommendedName>
</protein>
<dbReference type="EMBL" id="OZ020099">
    <property type="protein sequence ID" value="CAK9271144.1"/>
    <property type="molecule type" value="Genomic_DNA"/>
</dbReference>
<organism evidence="3 4">
    <name type="scientific">Sphagnum jensenii</name>
    <dbReference type="NCBI Taxonomy" id="128206"/>
    <lineage>
        <taxon>Eukaryota</taxon>
        <taxon>Viridiplantae</taxon>
        <taxon>Streptophyta</taxon>
        <taxon>Embryophyta</taxon>
        <taxon>Bryophyta</taxon>
        <taxon>Sphagnophytina</taxon>
        <taxon>Sphagnopsida</taxon>
        <taxon>Sphagnales</taxon>
        <taxon>Sphagnaceae</taxon>
        <taxon>Sphagnum</taxon>
    </lineage>
</organism>
<dbReference type="Proteomes" id="UP001497444">
    <property type="component" value="Chromosome 4"/>
</dbReference>
<dbReference type="PRINTS" id="PR00111">
    <property type="entry name" value="ABHYDROLASE"/>
</dbReference>
<sequence length="582" mass="64918">MGDVGGLATTEILRHPPGLIWAIVCAILLCGGTGMLATRKRVKKETGMRIFPVLVIQEHALLVVEEILYFYMGIVNIVLGTIFWVLDFFYEGMPPRNANYFPVVNPFTKTQEPDLVPPKDSSSPLSADQDLILRPRRAGIFRSRKSTRESCGCWGYQVDDIPAPSATTNMGEQVDNSCPNGIAESKGKNNGEEVNYPRPRWSECQCPECTMLLMPMRLAAKNLFVRCPDSPTGESRCTDSQGQEIPVDSNLSALALHLGDSKLIPKLSPDLPSVPQISDNLDIKNQSAVIFIHGLFSSSLFWFDTKLVPNLSKEIKEQHRVLVPDILGCGKSPRPVDSLYSLSDQIEALEESLIKRHGLESFHLVGHSMGCIFALVLAARCPERVRSITLIAPVYTPGALAEDGKLAQLPCEAVFTFVKPFSVKGIRALLISKYYNVSRFAGIFFYSRHKYWVDLFYRRLKRYPISFIADYLTVYHDAAWHTIHNSLLAGSHTIVPSLTKLQKYGQRILVIHGVDDTSCKFTLSQEMSETFSIVDLHAVPGQGHVDVLWKRDREALDLIEAEIHSGDAKFGSTHVQDSNKKI</sequence>
<dbReference type="Gene3D" id="3.40.50.1820">
    <property type="entry name" value="alpha/beta hydrolase"/>
    <property type="match status" value="1"/>
</dbReference>
<dbReference type="PANTHER" id="PTHR43689">
    <property type="entry name" value="HYDROLASE"/>
    <property type="match status" value="1"/>
</dbReference>
<keyword evidence="1" id="KW-0472">Membrane</keyword>
<dbReference type="Pfam" id="PF00561">
    <property type="entry name" value="Abhydrolase_1"/>
    <property type="match status" value="1"/>
</dbReference>
<dbReference type="InterPro" id="IPR029058">
    <property type="entry name" value="AB_hydrolase_fold"/>
</dbReference>
<dbReference type="PANTHER" id="PTHR43689:SF8">
    <property type="entry name" value="ALPHA_BETA-HYDROLASES SUPERFAMILY PROTEIN"/>
    <property type="match status" value="1"/>
</dbReference>
<gene>
    <name evidence="3" type="ORF">CSSPJE1EN1_LOCUS16622</name>
</gene>
<evidence type="ECO:0000313" key="4">
    <source>
        <dbReference type="Proteomes" id="UP001497444"/>
    </source>
</evidence>
<accession>A0ABP0WW92</accession>
<dbReference type="SUPFAM" id="SSF53474">
    <property type="entry name" value="alpha/beta-Hydrolases"/>
    <property type="match status" value="1"/>
</dbReference>
<keyword evidence="1" id="KW-0812">Transmembrane</keyword>
<dbReference type="InterPro" id="IPR000073">
    <property type="entry name" value="AB_hydrolase_1"/>
</dbReference>
<evidence type="ECO:0000256" key="1">
    <source>
        <dbReference type="SAM" id="Phobius"/>
    </source>
</evidence>
<keyword evidence="4" id="KW-1185">Reference proteome</keyword>
<feature type="domain" description="AB hydrolase-1" evidence="2">
    <location>
        <begin position="288"/>
        <end position="395"/>
    </location>
</feature>
<name>A0ABP0WW92_9BRYO</name>
<proteinExistence type="predicted"/>
<keyword evidence="1" id="KW-1133">Transmembrane helix</keyword>
<reference evidence="3" key="1">
    <citation type="submission" date="2024-02" db="EMBL/GenBank/DDBJ databases">
        <authorList>
            <consortium name="ELIXIR-Norway"/>
            <consortium name="Elixir Norway"/>
        </authorList>
    </citation>
    <scope>NUCLEOTIDE SEQUENCE</scope>
</reference>